<organism evidence="1 2">
    <name type="scientific">Catharanthus roseus</name>
    <name type="common">Madagascar periwinkle</name>
    <name type="synonym">Vinca rosea</name>
    <dbReference type="NCBI Taxonomy" id="4058"/>
    <lineage>
        <taxon>Eukaryota</taxon>
        <taxon>Viridiplantae</taxon>
        <taxon>Streptophyta</taxon>
        <taxon>Embryophyta</taxon>
        <taxon>Tracheophyta</taxon>
        <taxon>Spermatophyta</taxon>
        <taxon>Magnoliopsida</taxon>
        <taxon>eudicotyledons</taxon>
        <taxon>Gunneridae</taxon>
        <taxon>Pentapetalae</taxon>
        <taxon>asterids</taxon>
        <taxon>lamiids</taxon>
        <taxon>Gentianales</taxon>
        <taxon>Apocynaceae</taxon>
        <taxon>Rauvolfioideae</taxon>
        <taxon>Vinceae</taxon>
        <taxon>Catharanthinae</taxon>
        <taxon>Catharanthus</taxon>
    </lineage>
</organism>
<name>A0ACC0BDK6_CATRO</name>
<sequence length="466" mass="53140">MTKAPLRFTLGKQSSLAPERWEDELKKVDGEEENNLSAEDIDPRVRLMYLANEGDLEGIKELLDSGIDVNFRDIDDRTALHIAACQGFTEVVRLLLENGAEVDPKDRWGSSPLGDAIHYKNHDVIKLLEKHGAEPLMAPMHVKNSREVPEYEIDPKELDFTDSVEISAKGTFQLASWSGIQVAVKKFGEEVFSDEDKVRAFRDELALLQQIRHPNVVQFLGAVTQSSPMMIVMEYLPKGDLRAFLDKKGPLKPTTALKFAMDIARGMNYLHENKPGPIIHRDLEPSNILRDDSGHLKVADFGVSKLLKFSKRVKEDRPLSCQDTACRYIAPEVFKNEEYDTKVDVFSFALILQEMIEGHPPFSAKQDTEVAKSYAEKERPPFGAPAKFYAHGLKELIQDCWNEKPTNRPTFKQIIPRLESIYKKFGHRRHWKVRPLRCFQNLESMWKKENSGLSARSRSSRSNSNC</sequence>
<gene>
    <name evidence="1" type="ORF">M9H77_11068</name>
</gene>
<protein>
    <submittedName>
        <fullName evidence="1">Uncharacterized protein</fullName>
    </submittedName>
</protein>
<evidence type="ECO:0000313" key="1">
    <source>
        <dbReference type="EMBL" id="KAI5670704.1"/>
    </source>
</evidence>
<evidence type="ECO:0000313" key="2">
    <source>
        <dbReference type="Proteomes" id="UP001060085"/>
    </source>
</evidence>
<keyword evidence="2" id="KW-1185">Reference proteome</keyword>
<proteinExistence type="predicted"/>
<dbReference type="EMBL" id="CM044703">
    <property type="protein sequence ID" value="KAI5670704.1"/>
    <property type="molecule type" value="Genomic_DNA"/>
</dbReference>
<comment type="caution">
    <text evidence="1">The sequence shown here is derived from an EMBL/GenBank/DDBJ whole genome shotgun (WGS) entry which is preliminary data.</text>
</comment>
<reference evidence="2" key="1">
    <citation type="journal article" date="2023" name="Nat. Plants">
        <title>Single-cell RNA sequencing provides a high-resolution roadmap for understanding the multicellular compartmentation of specialized metabolism.</title>
        <authorList>
            <person name="Sun S."/>
            <person name="Shen X."/>
            <person name="Li Y."/>
            <person name="Li Y."/>
            <person name="Wang S."/>
            <person name="Li R."/>
            <person name="Zhang H."/>
            <person name="Shen G."/>
            <person name="Guo B."/>
            <person name="Wei J."/>
            <person name="Xu J."/>
            <person name="St-Pierre B."/>
            <person name="Chen S."/>
            <person name="Sun C."/>
        </authorList>
    </citation>
    <scope>NUCLEOTIDE SEQUENCE [LARGE SCALE GENOMIC DNA]</scope>
</reference>
<dbReference type="Proteomes" id="UP001060085">
    <property type="component" value="Linkage Group LG03"/>
</dbReference>
<accession>A0ACC0BDK6</accession>